<evidence type="ECO:0000313" key="10">
    <source>
        <dbReference type="Proteomes" id="UP001141327"/>
    </source>
</evidence>
<dbReference type="InterPro" id="IPR036980">
    <property type="entry name" value="RNase_P/MRP_Rpp29_sf"/>
</dbReference>
<evidence type="ECO:0000256" key="6">
    <source>
        <dbReference type="ARBA" id="ARBA00022759"/>
    </source>
</evidence>
<sequence length="268" mass="29559">MQPEQPNKKHKLSEEKMGQRKRAAREPGSTPSPPPPLDFFSRGEAALYSGLTPPIPEVQAPKGEAVANLLAAVLPQSVSAETTFAQRLENKVLLLDAPPRSRRAKEAEQPKGKQKGRVHKKMSRREMRFRGFLTVDDHAGIQYQDCLPLHELWLGYIAELLGPTASSTAIAGKITHADLHGAMLTVARSRDPHNIGVTGILIRETENTFSVVTEDNHVKLIPKAQSEFSFMLPRPEGPFWVTLHGQNLCSRPADRATKKIKCSSSLAL</sequence>
<comment type="caution">
    <text evidence="9">The sequence shown here is derived from an EMBL/GenBank/DDBJ whole genome shotgun (WGS) entry which is preliminary data.</text>
</comment>
<dbReference type="PANTHER" id="PTHR13348">
    <property type="entry name" value="RIBONUCLEASE P SUBUNIT P29"/>
    <property type="match status" value="1"/>
</dbReference>
<dbReference type="InterPro" id="IPR023538">
    <property type="entry name" value="RNP1"/>
</dbReference>
<dbReference type="PANTHER" id="PTHR13348:SF0">
    <property type="entry name" value="RIBONUCLEASE P PROTEIN SUBUNIT P29"/>
    <property type="match status" value="1"/>
</dbReference>
<evidence type="ECO:0000256" key="8">
    <source>
        <dbReference type="SAM" id="MobiDB-lite"/>
    </source>
</evidence>
<keyword evidence="7" id="KW-0378">Hydrolase</keyword>
<dbReference type="InterPro" id="IPR002730">
    <property type="entry name" value="Rpp29/RNP1"/>
</dbReference>
<keyword evidence="6" id="KW-0255">Endonuclease</keyword>
<protein>
    <submittedName>
        <fullName evidence="9">Ribonuclease P subunit P29</fullName>
    </submittedName>
</protein>
<keyword evidence="3" id="KW-0963">Cytoplasm</keyword>
<organism evidence="9 10">
    <name type="scientific">Paratrimastix pyriformis</name>
    <dbReference type="NCBI Taxonomy" id="342808"/>
    <lineage>
        <taxon>Eukaryota</taxon>
        <taxon>Metamonada</taxon>
        <taxon>Preaxostyla</taxon>
        <taxon>Paratrimastigidae</taxon>
        <taxon>Paratrimastix</taxon>
    </lineage>
</organism>
<evidence type="ECO:0000256" key="2">
    <source>
        <dbReference type="ARBA" id="ARBA00006181"/>
    </source>
</evidence>
<keyword evidence="4" id="KW-0819">tRNA processing</keyword>
<dbReference type="Pfam" id="PF01868">
    <property type="entry name" value="RNase_P-MRP_p29"/>
    <property type="match status" value="1"/>
</dbReference>
<dbReference type="SUPFAM" id="SSF101744">
    <property type="entry name" value="Rof/RNase P subunit-like"/>
    <property type="match status" value="1"/>
</dbReference>
<dbReference type="Gene3D" id="2.30.30.210">
    <property type="entry name" value="Ribonuclease P/MRP, subunit p29"/>
    <property type="match status" value="1"/>
</dbReference>
<evidence type="ECO:0000256" key="1">
    <source>
        <dbReference type="ARBA" id="ARBA00004123"/>
    </source>
</evidence>
<reference evidence="9" key="1">
    <citation type="journal article" date="2022" name="bioRxiv">
        <title>Genomics of Preaxostyla Flagellates Illuminates Evolutionary Transitions and the Path Towards Mitochondrial Loss.</title>
        <authorList>
            <person name="Novak L.V.F."/>
            <person name="Treitli S.C."/>
            <person name="Pyrih J."/>
            <person name="Halakuc P."/>
            <person name="Pipaliya S.V."/>
            <person name="Vacek V."/>
            <person name="Brzon O."/>
            <person name="Soukal P."/>
            <person name="Eme L."/>
            <person name="Dacks J.B."/>
            <person name="Karnkowska A."/>
            <person name="Elias M."/>
            <person name="Hampl V."/>
        </authorList>
    </citation>
    <scope>NUCLEOTIDE SEQUENCE</scope>
    <source>
        <strain evidence="9">RCP-MX</strain>
    </source>
</reference>
<dbReference type="InterPro" id="IPR016848">
    <property type="entry name" value="RNase_P/MRP_Rpp29-subunit"/>
</dbReference>
<feature type="region of interest" description="Disordered" evidence="8">
    <location>
        <begin position="1"/>
        <end position="45"/>
    </location>
</feature>
<name>A0ABQ8UUP2_9EUKA</name>
<evidence type="ECO:0000256" key="3">
    <source>
        <dbReference type="ARBA" id="ARBA00022490"/>
    </source>
</evidence>
<proteinExistence type="inferred from homology"/>
<feature type="region of interest" description="Disordered" evidence="8">
    <location>
        <begin position="95"/>
        <end position="121"/>
    </location>
</feature>
<evidence type="ECO:0000256" key="7">
    <source>
        <dbReference type="ARBA" id="ARBA00022801"/>
    </source>
</evidence>
<keyword evidence="10" id="KW-1185">Reference proteome</keyword>
<comment type="similarity">
    <text evidence="2">Belongs to the eukaryotic/archaeal RNase P protein component 1 family.</text>
</comment>
<comment type="subcellular location">
    <subcellularLocation>
        <location evidence="1">Nucleus</location>
    </subcellularLocation>
</comment>
<evidence type="ECO:0000313" key="9">
    <source>
        <dbReference type="EMBL" id="KAJ4462838.1"/>
    </source>
</evidence>
<gene>
    <name evidence="9" type="ORF">PAPYR_29</name>
</gene>
<dbReference type="EMBL" id="JAPMOS010000001">
    <property type="protein sequence ID" value="KAJ4462838.1"/>
    <property type="molecule type" value="Genomic_DNA"/>
</dbReference>
<dbReference type="HAMAP" id="MF_00754">
    <property type="entry name" value="RNase_P_1"/>
    <property type="match status" value="1"/>
</dbReference>
<keyword evidence="5" id="KW-0540">Nuclease</keyword>
<dbReference type="SMART" id="SM00538">
    <property type="entry name" value="POP4"/>
    <property type="match status" value="1"/>
</dbReference>
<evidence type="ECO:0000256" key="5">
    <source>
        <dbReference type="ARBA" id="ARBA00022722"/>
    </source>
</evidence>
<evidence type="ECO:0000256" key="4">
    <source>
        <dbReference type="ARBA" id="ARBA00022694"/>
    </source>
</evidence>
<feature type="compositionally biased region" description="Basic residues" evidence="8">
    <location>
        <begin position="112"/>
        <end position="121"/>
    </location>
</feature>
<dbReference type="Proteomes" id="UP001141327">
    <property type="component" value="Unassembled WGS sequence"/>
</dbReference>
<dbReference type="InterPro" id="IPR023534">
    <property type="entry name" value="Rof/RNase_P-like"/>
</dbReference>
<accession>A0ABQ8UUP2</accession>